<dbReference type="Gene3D" id="3.40.50.300">
    <property type="entry name" value="P-loop containing nucleotide triphosphate hydrolases"/>
    <property type="match status" value="1"/>
</dbReference>
<accession>A0A5C8UVR8</accession>
<evidence type="ECO:0000313" key="2">
    <source>
        <dbReference type="Proteomes" id="UP000321379"/>
    </source>
</evidence>
<dbReference type="SUPFAM" id="SSF52540">
    <property type="entry name" value="P-loop containing nucleoside triphosphate hydrolases"/>
    <property type="match status" value="1"/>
</dbReference>
<keyword evidence="2" id="KW-1185">Reference proteome</keyword>
<gene>
    <name evidence="1" type="ORF">FVP33_00025</name>
</gene>
<dbReference type="RefSeq" id="WP_147781596.1">
    <property type="nucleotide sequence ID" value="NZ_VRMG01000001.1"/>
</dbReference>
<evidence type="ECO:0000313" key="1">
    <source>
        <dbReference type="EMBL" id="TXN32794.1"/>
    </source>
</evidence>
<proteinExistence type="predicted"/>
<name>A0A5C8UVR8_9MICO</name>
<sequence>MARWAPEKKDQLEALAGEILHHYGSGRAIVAIDGSSTAGTAEFAAALADAMRDAGHKVFVASIRDFRKTHARRESQSAETAESFYRDAFDYSVLTRVLIDPFRASGSTGFVLAAYDEKRDAPLPPKWMTAGKDAILIVEGVFLNRRELAGLWNYSVWLDVPRPEDEGGESAEQGADALYLEEANPRAAAVAIIDNRDVDHPRRVFADAC</sequence>
<dbReference type="Proteomes" id="UP000321379">
    <property type="component" value="Unassembled WGS sequence"/>
</dbReference>
<keyword evidence="1" id="KW-0418">Kinase</keyword>
<organism evidence="1 2">
    <name type="scientific">Lacisediminihabitans profunda</name>
    <dbReference type="NCBI Taxonomy" id="2594790"/>
    <lineage>
        <taxon>Bacteria</taxon>
        <taxon>Bacillati</taxon>
        <taxon>Actinomycetota</taxon>
        <taxon>Actinomycetes</taxon>
        <taxon>Micrococcales</taxon>
        <taxon>Microbacteriaceae</taxon>
        <taxon>Lacisediminihabitans</taxon>
    </lineage>
</organism>
<reference evidence="1 2" key="1">
    <citation type="submission" date="2019-08" db="EMBL/GenBank/DDBJ databases">
        <title>Bacterial whole genome sequence for Glaciihabitans sp. CHu50b-6-2.</title>
        <authorList>
            <person name="Jin L."/>
        </authorList>
    </citation>
    <scope>NUCLEOTIDE SEQUENCE [LARGE SCALE GENOMIC DNA]</scope>
    <source>
        <strain evidence="1 2">CHu50b-6-2</strain>
    </source>
</reference>
<protein>
    <submittedName>
        <fullName evidence="1">Uridine kinase</fullName>
    </submittedName>
</protein>
<comment type="caution">
    <text evidence="1">The sequence shown here is derived from an EMBL/GenBank/DDBJ whole genome shotgun (WGS) entry which is preliminary data.</text>
</comment>
<dbReference type="EMBL" id="VRMG01000001">
    <property type="protein sequence ID" value="TXN32794.1"/>
    <property type="molecule type" value="Genomic_DNA"/>
</dbReference>
<dbReference type="GO" id="GO:0016301">
    <property type="term" value="F:kinase activity"/>
    <property type="evidence" value="ECO:0007669"/>
    <property type="project" value="UniProtKB-KW"/>
</dbReference>
<dbReference type="AlphaFoldDB" id="A0A5C8UVR8"/>
<dbReference type="InterPro" id="IPR027417">
    <property type="entry name" value="P-loop_NTPase"/>
</dbReference>
<keyword evidence="1" id="KW-0808">Transferase</keyword>